<organism evidence="2 3">
    <name type="scientific">Microdochium trichocladiopsis</name>
    <dbReference type="NCBI Taxonomy" id="1682393"/>
    <lineage>
        <taxon>Eukaryota</taxon>
        <taxon>Fungi</taxon>
        <taxon>Dikarya</taxon>
        <taxon>Ascomycota</taxon>
        <taxon>Pezizomycotina</taxon>
        <taxon>Sordariomycetes</taxon>
        <taxon>Xylariomycetidae</taxon>
        <taxon>Xylariales</taxon>
        <taxon>Microdochiaceae</taxon>
        <taxon>Microdochium</taxon>
    </lineage>
</organism>
<feature type="signal peptide" evidence="1">
    <location>
        <begin position="1"/>
        <end position="24"/>
    </location>
</feature>
<keyword evidence="1" id="KW-0732">Signal</keyword>
<dbReference type="RefSeq" id="XP_046017474.1">
    <property type="nucleotide sequence ID" value="XM_046160853.1"/>
</dbReference>
<name>A0A9P9BYT5_9PEZI</name>
<feature type="chain" id="PRO_5040115406" evidence="1">
    <location>
        <begin position="25"/>
        <end position="304"/>
    </location>
</feature>
<gene>
    <name evidence="2" type="ORF">B0I36DRAFT_381377</name>
</gene>
<dbReference type="GeneID" id="70190399"/>
<comment type="caution">
    <text evidence="2">The sequence shown here is derived from an EMBL/GenBank/DDBJ whole genome shotgun (WGS) entry which is preliminary data.</text>
</comment>
<protein>
    <submittedName>
        <fullName evidence="2">Uncharacterized protein</fullName>
    </submittedName>
</protein>
<evidence type="ECO:0000313" key="2">
    <source>
        <dbReference type="EMBL" id="KAH7038353.1"/>
    </source>
</evidence>
<sequence length="304" mass="32066">MRTFTAPFLVRVLATLHSAQVTAALVEPDLSSTDVAAPADTEMQRIDIKVDCNELLKQVLEGVSAYPQYSSQAVAVGKKAGPSAFTAWAACKTFRVEAIDCNYLAGSIAGAITTAITWGFIDLKDEGAEAVNPGRAAVINDKLHLELQGQLEGLHVAYDFIDIDVQNSTTLTGRTALAHHAEIRGARFPDAPIADYSLLTSAEGGGYVRATPLVSGPIGRRAGGGGFKVSFEVFNRSGSPSPGAASPFGKVIASDWSNRVASQHDIGDYIGVVDFGYLGYIQLRIIPESGTVDNAFESVEVCAA</sequence>
<proteinExistence type="predicted"/>
<dbReference type="Proteomes" id="UP000756346">
    <property type="component" value="Unassembled WGS sequence"/>
</dbReference>
<dbReference type="OrthoDB" id="4726568at2759"/>
<dbReference type="AlphaFoldDB" id="A0A9P9BYT5"/>
<evidence type="ECO:0000256" key="1">
    <source>
        <dbReference type="SAM" id="SignalP"/>
    </source>
</evidence>
<evidence type="ECO:0000313" key="3">
    <source>
        <dbReference type="Proteomes" id="UP000756346"/>
    </source>
</evidence>
<reference evidence="2" key="1">
    <citation type="journal article" date="2021" name="Nat. Commun.">
        <title>Genetic determinants of endophytism in the Arabidopsis root mycobiome.</title>
        <authorList>
            <person name="Mesny F."/>
            <person name="Miyauchi S."/>
            <person name="Thiergart T."/>
            <person name="Pickel B."/>
            <person name="Atanasova L."/>
            <person name="Karlsson M."/>
            <person name="Huettel B."/>
            <person name="Barry K.W."/>
            <person name="Haridas S."/>
            <person name="Chen C."/>
            <person name="Bauer D."/>
            <person name="Andreopoulos W."/>
            <person name="Pangilinan J."/>
            <person name="LaButti K."/>
            <person name="Riley R."/>
            <person name="Lipzen A."/>
            <person name="Clum A."/>
            <person name="Drula E."/>
            <person name="Henrissat B."/>
            <person name="Kohler A."/>
            <person name="Grigoriev I.V."/>
            <person name="Martin F.M."/>
            <person name="Hacquard S."/>
        </authorList>
    </citation>
    <scope>NUCLEOTIDE SEQUENCE</scope>
    <source>
        <strain evidence="2">MPI-CAGE-CH-0230</strain>
    </source>
</reference>
<accession>A0A9P9BYT5</accession>
<keyword evidence="3" id="KW-1185">Reference proteome</keyword>
<dbReference type="EMBL" id="JAGTJQ010000002">
    <property type="protein sequence ID" value="KAH7038353.1"/>
    <property type="molecule type" value="Genomic_DNA"/>
</dbReference>